<evidence type="ECO:0000313" key="8">
    <source>
        <dbReference type="Proteomes" id="UP000006039"/>
    </source>
</evidence>
<dbReference type="PANTHER" id="PTHR43735:SF3">
    <property type="entry name" value="FERROPTOSIS SUPPRESSOR PROTEIN 1"/>
    <property type="match status" value="1"/>
</dbReference>
<dbReference type="EnsemblFungi" id="EJT80569">
    <property type="protein sequence ID" value="EJT80569"/>
    <property type="gene ID" value="GGTG_00564"/>
</dbReference>
<dbReference type="OrthoDB" id="202203at2759"/>
<evidence type="ECO:0000256" key="3">
    <source>
        <dbReference type="ARBA" id="ARBA00022827"/>
    </source>
</evidence>
<dbReference type="VEuPathDB" id="FungiDB:GGTG_00564"/>
<dbReference type="Pfam" id="PF07992">
    <property type="entry name" value="Pyr_redox_2"/>
    <property type="match status" value="1"/>
</dbReference>
<dbReference type="InterPro" id="IPR023753">
    <property type="entry name" value="FAD/NAD-binding_dom"/>
</dbReference>
<gene>
    <name evidence="7" type="primary">20341022</name>
    <name evidence="6" type="ORF">GGTG_00564</name>
</gene>
<dbReference type="SUPFAM" id="SSF51905">
    <property type="entry name" value="FAD/NAD(P)-binding domain"/>
    <property type="match status" value="1"/>
</dbReference>
<dbReference type="STRING" id="644352.J3NH26"/>
<name>J3NH26_GAET3</name>
<dbReference type="Proteomes" id="UP000006039">
    <property type="component" value="Unassembled WGS sequence"/>
</dbReference>
<dbReference type="GO" id="GO:0050660">
    <property type="term" value="F:flavin adenine dinucleotide binding"/>
    <property type="evidence" value="ECO:0007669"/>
    <property type="project" value="TreeGrafter"/>
</dbReference>
<reference evidence="6" key="2">
    <citation type="submission" date="2010-07" db="EMBL/GenBank/DDBJ databases">
        <authorList>
            <consortium name="The Broad Institute Genome Sequencing Platform"/>
            <consortium name="Broad Institute Genome Sequencing Center for Infectious Disease"/>
            <person name="Ma L.-J."/>
            <person name="Dead R."/>
            <person name="Young S."/>
            <person name="Zeng Q."/>
            <person name="Koehrsen M."/>
            <person name="Alvarado L."/>
            <person name="Berlin A."/>
            <person name="Chapman S.B."/>
            <person name="Chen Z."/>
            <person name="Freedman E."/>
            <person name="Gellesch M."/>
            <person name="Goldberg J."/>
            <person name="Griggs A."/>
            <person name="Gujja S."/>
            <person name="Heilman E.R."/>
            <person name="Heiman D."/>
            <person name="Hepburn T."/>
            <person name="Howarth C."/>
            <person name="Jen D."/>
            <person name="Larson L."/>
            <person name="Mehta T."/>
            <person name="Neiman D."/>
            <person name="Pearson M."/>
            <person name="Roberts A."/>
            <person name="Saif S."/>
            <person name="Shea T."/>
            <person name="Shenoy N."/>
            <person name="Sisk P."/>
            <person name="Stolte C."/>
            <person name="Sykes S."/>
            <person name="Walk T."/>
            <person name="White J."/>
            <person name="Yandava C."/>
            <person name="Haas B."/>
            <person name="Nusbaum C."/>
            <person name="Birren B."/>
        </authorList>
    </citation>
    <scope>NUCLEOTIDE SEQUENCE</scope>
    <source>
        <strain evidence="6">R3-111a-1</strain>
    </source>
</reference>
<evidence type="ECO:0000259" key="5">
    <source>
        <dbReference type="Pfam" id="PF07992"/>
    </source>
</evidence>
<dbReference type="PRINTS" id="PR00368">
    <property type="entry name" value="FADPNR"/>
</dbReference>
<keyword evidence="2" id="KW-0285">Flavoprotein</keyword>
<reference evidence="7" key="4">
    <citation type="journal article" date="2015" name="G3 (Bethesda)">
        <title>Genome sequences of three phytopathogenic species of the Magnaporthaceae family of fungi.</title>
        <authorList>
            <person name="Okagaki L.H."/>
            <person name="Nunes C.C."/>
            <person name="Sailsbery J."/>
            <person name="Clay B."/>
            <person name="Brown D."/>
            <person name="John T."/>
            <person name="Oh Y."/>
            <person name="Young N."/>
            <person name="Fitzgerald M."/>
            <person name="Haas B.J."/>
            <person name="Zeng Q."/>
            <person name="Young S."/>
            <person name="Adiconis X."/>
            <person name="Fan L."/>
            <person name="Levin J.Z."/>
            <person name="Mitchell T.K."/>
            <person name="Okubara P.A."/>
            <person name="Farman M.L."/>
            <person name="Kohn L.M."/>
            <person name="Birren B."/>
            <person name="Ma L.-J."/>
            <person name="Dean R.A."/>
        </authorList>
    </citation>
    <scope>NUCLEOTIDE SEQUENCE</scope>
    <source>
        <strain evidence="7">R3-111a-1</strain>
    </source>
</reference>
<comment type="similarity">
    <text evidence="1">Belongs to the FAD-dependent oxidoreductase family.</text>
</comment>
<feature type="domain" description="FAD/NAD(P)-binding" evidence="5">
    <location>
        <begin position="7"/>
        <end position="329"/>
    </location>
</feature>
<evidence type="ECO:0000256" key="2">
    <source>
        <dbReference type="ARBA" id="ARBA00022630"/>
    </source>
</evidence>
<dbReference type="PANTHER" id="PTHR43735">
    <property type="entry name" value="APOPTOSIS-INDUCING FACTOR 1"/>
    <property type="match status" value="1"/>
</dbReference>
<dbReference type="Gene3D" id="3.50.50.100">
    <property type="match status" value="1"/>
</dbReference>
<reference evidence="8" key="1">
    <citation type="submission" date="2010-07" db="EMBL/GenBank/DDBJ databases">
        <title>The genome sequence of Gaeumannomyces graminis var. tritici strain R3-111a-1.</title>
        <authorList>
            <consortium name="The Broad Institute Genome Sequencing Platform"/>
            <person name="Ma L.-J."/>
            <person name="Dead R."/>
            <person name="Young S."/>
            <person name="Zeng Q."/>
            <person name="Koehrsen M."/>
            <person name="Alvarado L."/>
            <person name="Berlin A."/>
            <person name="Chapman S.B."/>
            <person name="Chen Z."/>
            <person name="Freedman E."/>
            <person name="Gellesch M."/>
            <person name="Goldberg J."/>
            <person name="Griggs A."/>
            <person name="Gujja S."/>
            <person name="Heilman E.R."/>
            <person name="Heiman D."/>
            <person name="Hepburn T."/>
            <person name="Howarth C."/>
            <person name="Jen D."/>
            <person name="Larson L."/>
            <person name="Mehta T."/>
            <person name="Neiman D."/>
            <person name="Pearson M."/>
            <person name="Roberts A."/>
            <person name="Saif S."/>
            <person name="Shea T."/>
            <person name="Shenoy N."/>
            <person name="Sisk P."/>
            <person name="Stolte C."/>
            <person name="Sykes S."/>
            <person name="Walk T."/>
            <person name="White J."/>
            <person name="Yandava C."/>
            <person name="Haas B."/>
            <person name="Nusbaum C."/>
            <person name="Birren B."/>
        </authorList>
    </citation>
    <scope>NUCLEOTIDE SEQUENCE [LARGE SCALE GENOMIC DNA]</scope>
    <source>
        <strain evidence="8">R3-111a-1</strain>
    </source>
</reference>
<reference evidence="7" key="5">
    <citation type="submission" date="2018-04" db="UniProtKB">
        <authorList>
            <consortium name="EnsemblFungi"/>
        </authorList>
    </citation>
    <scope>IDENTIFICATION</scope>
    <source>
        <strain evidence="7">R3-111a-1</strain>
    </source>
</reference>
<dbReference type="HOGENOM" id="CLU_019845_6_2_1"/>
<sequence>MSTSPKTVVILGASMAGLPLAHNILKNTAPKVPGGLKVVLVSPNTHLYWCLASVRGVLPGADGGFGDDKLFYEIAPGFAKYTPEQFEFVLGSATALDPAAKTVTVQPSSGSGSEEGAAAEPKTLSYDYVVVATGSSARDGMPWKTAGDTAATRALLEQWRAKVAAAKSIVVAGAGLTGIEVAGELGDAYASKGTKDVTIVVDDDLPLPDKFSRPVRAAALAELERLKVKVLVSRRVTSAKEAEDGTGVVTLEIANKAGGGGGGGGDPETLTTDLYMPTFGVVFNTAFVPADLLDAAGRVRTTSRLRAEGHDDVYALGDAASLQPPNAMHIEPQVAYVAKDLAARLLAPDTAAAAAAPPAAEFKPSETIMFMASIGKGRGVGQVGSFKLPSFATWLVKSRTLLTQRGPATVAA</sequence>
<dbReference type="AlphaFoldDB" id="J3NH26"/>
<evidence type="ECO:0000313" key="6">
    <source>
        <dbReference type="EMBL" id="EJT80569.1"/>
    </source>
</evidence>
<accession>J3NH26</accession>
<dbReference type="GO" id="GO:0005737">
    <property type="term" value="C:cytoplasm"/>
    <property type="evidence" value="ECO:0007669"/>
    <property type="project" value="TreeGrafter"/>
</dbReference>
<evidence type="ECO:0000256" key="1">
    <source>
        <dbReference type="ARBA" id="ARBA00006442"/>
    </source>
</evidence>
<dbReference type="eggNOG" id="KOG1336">
    <property type="taxonomic scope" value="Eukaryota"/>
</dbReference>
<evidence type="ECO:0000313" key="7">
    <source>
        <dbReference type="EnsemblFungi" id="EJT80569"/>
    </source>
</evidence>
<dbReference type="RefSeq" id="XP_009216578.1">
    <property type="nucleotide sequence ID" value="XM_009218314.1"/>
</dbReference>
<organism evidence="6">
    <name type="scientific">Gaeumannomyces tritici (strain R3-111a-1)</name>
    <name type="common">Wheat and barley take-all root rot fungus</name>
    <name type="synonym">Gaeumannomyces graminis var. tritici</name>
    <dbReference type="NCBI Taxonomy" id="644352"/>
    <lineage>
        <taxon>Eukaryota</taxon>
        <taxon>Fungi</taxon>
        <taxon>Dikarya</taxon>
        <taxon>Ascomycota</taxon>
        <taxon>Pezizomycotina</taxon>
        <taxon>Sordariomycetes</taxon>
        <taxon>Sordariomycetidae</taxon>
        <taxon>Magnaporthales</taxon>
        <taxon>Magnaporthaceae</taxon>
        <taxon>Gaeumannomyces</taxon>
    </lineage>
</organism>
<keyword evidence="3" id="KW-0274">FAD</keyword>
<dbReference type="InterPro" id="IPR036188">
    <property type="entry name" value="FAD/NAD-bd_sf"/>
</dbReference>
<dbReference type="EMBL" id="GL385395">
    <property type="protein sequence ID" value="EJT80569.1"/>
    <property type="molecule type" value="Genomic_DNA"/>
</dbReference>
<keyword evidence="4" id="KW-0560">Oxidoreductase</keyword>
<keyword evidence="8" id="KW-1185">Reference proteome</keyword>
<dbReference type="GeneID" id="20341022"/>
<dbReference type="GO" id="GO:0004174">
    <property type="term" value="F:electron-transferring-flavoprotein dehydrogenase activity"/>
    <property type="evidence" value="ECO:0007669"/>
    <property type="project" value="TreeGrafter"/>
</dbReference>
<reference evidence="6" key="3">
    <citation type="submission" date="2010-09" db="EMBL/GenBank/DDBJ databases">
        <title>Annotation of Gaeumannomyces graminis var. tritici R3-111a-1.</title>
        <authorList>
            <consortium name="The Broad Institute Genome Sequencing Platform"/>
            <person name="Ma L.-J."/>
            <person name="Dead R."/>
            <person name="Young S.K."/>
            <person name="Zeng Q."/>
            <person name="Gargeya S."/>
            <person name="Fitzgerald M."/>
            <person name="Haas B."/>
            <person name="Abouelleil A."/>
            <person name="Alvarado L."/>
            <person name="Arachchi H.M."/>
            <person name="Berlin A."/>
            <person name="Brown A."/>
            <person name="Chapman S.B."/>
            <person name="Chen Z."/>
            <person name="Dunbar C."/>
            <person name="Freedman E."/>
            <person name="Gearin G."/>
            <person name="Gellesch M."/>
            <person name="Goldberg J."/>
            <person name="Griggs A."/>
            <person name="Gujja S."/>
            <person name="Heiman D."/>
            <person name="Howarth C."/>
            <person name="Larson L."/>
            <person name="Lui A."/>
            <person name="MacDonald P.J.P."/>
            <person name="Mehta T."/>
            <person name="Montmayeur A."/>
            <person name="Murphy C."/>
            <person name="Neiman D."/>
            <person name="Pearson M."/>
            <person name="Priest M."/>
            <person name="Roberts A."/>
            <person name="Saif S."/>
            <person name="Shea T."/>
            <person name="Shenoy N."/>
            <person name="Sisk P."/>
            <person name="Stolte C."/>
            <person name="Sykes S."/>
            <person name="Yandava C."/>
            <person name="Wortman J."/>
            <person name="Nusbaum C."/>
            <person name="Birren B."/>
        </authorList>
    </citation>
    <scope>NUCLEOTIDE SEQUENCE</scope>
    <source>
        <strain evidence="6">R3-111a-1</strain>
    </source>
</reference>
<dbReference type="PRINTS" id="PR00411">
    <property type="entry name" value="PNDRDTASEI"/>
</dbReference>
<proteinExistence type="inferred from homology"/>
<evidence type="ECO:0000256" key="4">
    <source>
        <dbReference type="ARBA" id="ARBA00023002"/>
    </source>
</evidence>
<protein>
    <recommendedName>
        <fullName evidence="5">FAD/NAD(P)-binding domain-containing protein</fullName>
    </recommendedName>
</protein>